<dbReference type="EMBL" id="GG666484">
    <property type="protein sequence ID" value="EEN64889.1"/>
    <property type="molecule type" value="Genomic_DNA"/>
</dbReference>
<organism>
    <name type="scientific">Branchiostoma floridae</name>
    <name type="common">Florida lancelet</name>
    <name type="synonym">Amphioxus</name>
    <dbReference type="NCBI Taxonomy" id="7739"/>
    <lineage>
        <taxon>Eukaryota</taxon>
        <taxon>Metazoa</taxon>
        <taxon>Chordata</taxon>
        <taxon>Cephalochordata</taxon>
        <taxon>Leptocardii</taxon>
        <taxon>Amphioxiformes</taxon>
        <taxon>Branchiostomatidae</taxon>
        <taxon>Branchiostoma</taxon>
    </lineage>
</organism>
<evidence type="ECO:0000259" key="6">
    <source>
        <dbReference type="PROSITE" id="PS50157"/>
    </source>
</evidence>
<evidence type="ECO:0000313" key="7">
    <source>
        <dbReference type="EMBL" id="EEN64889.1"/>
    </source>
</evidence>
<evidence type="ECO:0000256" key="3">
    <source>
        <dbReference type="ARBA" id="ARBA00022771"/>
    </source>
</evidence>
<evidence type="ECO:0000256" key="1">
    <source>
        <dbReference type="ARBA" id="ARBA00022723"/>
    </source>
</evidence>
<dbReference type="AlphaFoldDB" id="C3Y3L3"/>
<keyword evidence="1" id="KW-0479">Metal-binding</keyword>
<gene>
    <name evidence="7" type="ORF">BRAFLDRAFT_138986</name>
</gene>
<dbReference type="InterPro" id="IPR036236">
    <property type="entry name" value="Znf_C2H2_sf"/>
</dbReference>
<dbReference type="InterPro" id="IPR050688">
    <property type="entry name" value="Zinc_finger/UBP_domain"/>
</dbReference>
<dbReference type="Gene3D" id="3.30.160.60">
    <property type="entry name" value="Classic Zinc Finger"/>
    <property type="match status" value="4"/>
</dbReference>
<evidence type="ECO:0000256" key="5">
    <source>
        <dbReference type="PROSITE-ProRule" id="PRU00042"/>
    </source>
</evidence>
<protein>
    <recommendedName>
        <fullName evidence="6">C2H2-type domain-containing protein</fullName>
    </recommendedName>
</protein>
<keyword evidence="2" id="KW-0677">Repeat</keyword>
<reference evidence="7" key="1">
    <citation type="journal article" date="2008" name="Nature">
        <title>The amphioxus genome and the evolution of the chordate karyotype.</title>
        <authorList>
            <consortium name="US DOE Joint Genome Institute (JGI-PGF)"/>
            <person name="Putnam N.H."/>
            <person name="Butts T."/>
            <person name="Ferrier D.E.K."/>
            <person name="Furlong R.F."/>
            <person name="Hellsten U."/>
            <person name="Kawashima T."/>
            <person name="Robinson-Rechavi M."/>
            <person name="Shoguchi E."/>
            <person name="Terry A."/>
            <person name="Yu J.-K."/>
            <person name="Benito-Gutierrez E.L."/>
            <person name="Dubchak I."/>
            <person name="Garcia-Fernandez J."/>
            <person name="Gibson-Brown J.J."/>
            <person name="Grigoriev I.V."/>
            <person name="Horton A.C."/>
            <person name="de Jong P.J."/>
            <person name="Jurka J."/>
            <person name="Kapitonov V.V."/>
            <person name="Kohara Y."/>
            <person name="Kuroki Y."/>
            <person name="Lindquist E."/>
            <person name="Lucas S."/>
            <person name="Osoegawa K."/>
            <person name="Pennacchio L.A."/>
            <person name="Salamov A.A."/>
            <person name="Satou Y."/>
            <person name="Sauka-Spengler T."/>
            <person name="Schmutz J."/>
            <person name="Shin-I T."/>
            <person name="Toyoda A."/>
            <person name="Bronner-Fraser M."/>
            <person name="Fujiyama A."/>
            <person name="Holland L.Z."/>
            <person name="Holland P.W.H."/>
            <person name="Satoh N."/>
            <person name="Rokhsar D.S."/>
        </authorList>
    </citation>
    <scope>NUCLEOTIDE SEQUENCE [LARGE SCALE GENOMIC DNA]</scope>
    <source>
        <strain evidence="7">S238N-H82</strain>
        <tissue evidence="7">Testes</tissue>
    </source>
</reference>
<name>C3Y3L3_BRAFL</name>
<accession>C3Y3L3</accession>
<dbReference type="PANTHER" id="PTHR24403:SF105">
    <property type="entry name" value="ZINC FINGER PROTEIN 2-LIKE ISOFORM X1"/>
    <property type="match status" value="1"/>
</dbReference>
<dbReference type="InterPro" id="IPR013087">
    <property type="entry name" value="Znf_C2H2_type"/>
</dbReference>
<dbReference type="PROSITE" id="PS00028">
    <property type="entry name" value="ZINC_FINGER_C2H2_1"/>
    <property type="match status" value="2"/>
</dbReference>
<evidence type="ECO:0000256" key="2">
    <source>
        <dbReference type="ARBA" id="ARBA00022737"/>
    </source>
</evidence>
<dbReference type="SUPFAM" id="SSF57667">
    <property type="entry name" value="beta-beta-alpha zinc fingers"/>
    <property type="match status" value="2"/>
</dbReference>
<sequence length="283" mass="32905">RQRAKTKKYSCIKCSFSCNSWLSVKAHMAVHKEGENIYRCTKCPFTCDRIGWLTKHMKHHEFSQKFSCDLCSYSASHKISLINHQKGMIKKRKYQCEHCPYSTDKLHKKSSHESNHGANHPNKCHLCSYSTSASIKVHLRVHEKYVRGKTKGQKVDTAGSILTVEKIGSARDRWQYKCSQCPYLAKTASYVRSHQRYHSADLPLKCPDCTFSCSRLQQLSCHAEIMINGKKHYICPHCPFRSRWADQAVAHLEHHFVMYSYKCAHCSYSTRTKDKVKFHMNLH</sequence>
<feature type="domain" description="C2H2-type" evidence="6">
    <location>
        <begin position="176"/>
        <end position="203"/>
    </location>
</feature>
<keyword evidence="3 5" id="KW-0863">Zinc-finger</keyword>
<dbReference type="eggNOG" id="KOG1721">
    <property type="taxonomic scope" value="Eukaryota"/>
</dbReference>
<dbReference type="InParanoid" id="C3Y3L3"/>
<feature type="non-terminal residue" evidence="7">
    <location>
        <position position="1"/>
    </location>
</feature>
<feature type="domain" description="C2H2-type" evidence="6">
    <location>
        <begin position="261"/>
        <end position="283"/>
    </location>
</feature>
<dbReference type="PANTHER" id="PTHR24403">
    <property type="entry name" value="ZINC FINGER PROTEIN"/>
    <property type="match status" value="1"/>
</dbReference>
<feature type="non-terminal residue" evidence="7">
    <location>
        <position position="283"/>
    </location>
</feature>
<dbReference type="PROSITE" id="PS50157">
    <property type="entry name" value="ZINC_FINGER_C2H2_2"/>
    <property type="match status" value="2"/>
</dbReference>
<keyword evidence="4" id="KW-0862">Zinc</keyword>
<dbReference type="SMART" id="SM00355">
    <property type="entry name" value="ZnF_C2H2"/>
    <property type="match status" value="9"/>
</dbReference>
<proteinExistence type="predicted"/>
<dbReference type="GO" id="GO:0008270">
    <property type="term" value="F:zinc ion binding"/>
    <property type="evidence" value="ECO:0007669"/>
    <property type="project" value="UniProtKB-KW"/>
</dbReference>
<evidence type="ECO:0000256" key="4">
    <source>
        <dbReference type="ARBA" id="ARBA00022833"/>
    </source>
</evidence>